<accession>A0A2S7SSW4</accession>
<evidence type="ECO:0000259" key="4">
    <source>
        <dbReference type="PROSITE" id="PS01124"/>
    </source>
</evidence>
<evidence type="ECO:0000313" key="5">
    <source>
        <dbReference type="EMBL" id="PQJ10019.1"/>
    </source>
</evidence>
<dbReference type="Gene3D" id="1.10.10.60">
    <property type="entry name" value="Homeodomain-like"/>
    <property type="match status" value="1"/>
</dbReference>
<evidence type="ECO:0000256" key="1">
    <source>
        <dbReference type="ARBA" id="ARBA00023015"/>
    </source>
</evidence>
<dbReference type="PROSITE" id="PS01124">
    <property type="entry name" value="HTH_ARAC_FAMILY_2"/>
    <property type="match status" value="1"/>
</dbReference>
<dbReference type="AlphaFoldDB" id="A0A2S7SSW4"/>
<keyword evidence="3" id="KW-0804">Transcription</keyword>
<sequence>MTLFIKNMVCNRCKTAVKNELDKLGLHAGNIALGEVELTEKELSPQMSILVAEALKANGFELIDDRKSRIIEKIKTVIVQLIHHTGEIAKQKMSDVISKELHYDYPYLSNLFSEIEGITIEQYVIQQKVERIKELIVYDELTLSAIADQMGYSSVAHLSAQFKKITGLPPSHFKNKGVNQRKGLDEVGR</sequence>
<evidence type="ECO:0000256" key="2">
    <source>
        <dbReference type="ARBA" id="ARBA00023125"/>
    </source>
</evidence>
<dbReference type="SUPFAM" id="SSF46689">
    <property type="entry name" value="Homeodomain-like"/>
    <property type="match status" value="1"/>
</dbReference>
<comment type="caution">
    <text evidence="5">The sequence shown here is derived from an EMBL/GenBank/DDBJ whole genome shotgun (WGS) entry which is preliminary data.</text>
</comment>
<dbReference type="GO" id="GO:0003700">
    <property type="term" value="F:DNA-binding transcription factor activity"/>
    <property type="evidence" value="ECO:0007669"/>
    <property type="project" value="InterPro"/>
</dbReference>
<dbReference type="GO" id="GO:0043565">
    <property type="term" value="F:sequence-specific DNA binding"/>
    <property type="evidence" value="ECO:0007669"/>
    <property type="project" value="InterPro"/>
</dbReference>
<feature type="domain" description="HTH araC/xylS-type" evidence="4">
    <location>
        <begin position="72"/>
        <end position="176"/>
    </location>
</feature>
<dbReference type="OrthoDB" id="952277at2"/>
<keyword evidence="2" id="KW-0238">DNA-binding</keyword>
<protein>
    <submittedName>
        <fullName evidence="5">AraC family transcriptional regulator</fullName>
    </submittedName>
</protein>
<organism evidence="5 6">
    <name type="scientific">Flavipsychrobacter stenotrophus</name>
    <dbReference type="NCBI Taxonomy" id="2077091"/>
    <lineage>
        <taxon>Bacteria</taxon>
        <taxon>Pseudomonadati</taxon>
        <taxon>Bacteroidota</taxon>
        <taxon>Chitinophagia</taxon>
        <taxon>Chitinophagales</taxon>
        <taxon>Chitinophagaceae</taxon>
        <taxon>Flavipsychrobacter</taxon>
    </lineage>
</organism>
<keyword evidence="6" id="KW-1185">Reference proteome</keyword>
<dbReference type="PROSITE" id="PS00041">
    <property type="entry name" value="HTH_ARAC_FAMILY_1"/>
    <property type="match status" value="1"/>
</dbReference>
<dbReference type="PANTHER" id="PTHR43280:SF28">
    <property type="entry name" value="HTH-TYPE TRANSCRIPTIONAL ACTIVATOR RHAS"/>
    <property type="match status" value="1"/>
</dbReference>
<evidence type="ECO:0000313" key="6">
    <source>
        <dbReference type="Proteomes" id="UP000239872"/>
    </source>
</evidence>
<evidence type="ECO:0000256" key="3">
    <source>
        <dbReference type="ARBA" id="ARBA00023163"/>
    </source>
</evidence>
<proteinExistence type="predicted"/>
<keyword evidence="1" id="KW-0805">Transcription regulation</keyword>
<dbReference type="InterPro" id="IPR009057">
    <property type="entry name" value="Homeodomain-like_sf"/>
</dbReference>
<reference evidence="5 6" key="1">
    <citation type="submission" date="2018-01" db="EMBL/GenBank/DDBJ databases">
        <title>A novel member of the phylum Bacteroidetes isolated from glacier ice.</title>
        <authorList>
            <person name="Liu Q."/>
            <person name="Xin Y.-H."/>
        </authorList>
    </citation>
    <scope>NUCLEOTIDE SEQUENCE [LARGE SCALE GENOMIC DNA]</scope>
    <source>
        <strain evidence="5 6">RB1R16</strain>
    </source>
</reference>
<dbReference type="InterPro" id="IPR018060">
    <property type="entry name" value="HTH_AraC"/>
</dbReference>
<dbReference type="PANTHER" id="PTHR43280">
    <property type="entry name" value="ARAC-FAMILY TRANSCRIPTIONAL REGULATOR"/>
    <property type="match status" value="1"/>
</dbReference>
<gene>
    <name evidence="5" type="ORF">CJD36_015075</name>
</gene>
<dbReference type="Proteomes" id="UP000239872">
    <property type="component" value="Unassembled WGS sequence"/>
</dbReference>
<dbReference type="InterPro" id="IPR018062">
    <property type="entry name" value="HTH_AraC-typ_CS"/>
</dbReference>
<dbReference type="EMBL" id="PPSL01000004">
    <property type="protein sequence ID" value="PQJ10019.1"/>
    <property type="molecule type" value="Genomic_DNA"/>
</dbReference>
<dbReference type="SMART" id="SM00342">
    <property type="entry name" value="HTH_ARAC"/>
    <property type="match status" value="1"/>
</dbReference>
<name>A0A2S7SSW4_9BACT</name>
<dbReference type="Pfam" id="PF12833">
    <property type="entry name" value="HTH_18"/>
    <property type="match status" value="1"/>
</dbReference>